<evidence type="ECO:0000256" key="5">
    <source>
        <dbReference type="ARBA" id="ARBA00022643"/>
    </source>
</evidence>
<dbReference type="AlphaFoldDB" id="A0A5C6E0V7"/>
<keyword evidence="9 12" id="KW-0560">Oxidoreductase</keyword>
<dbReference type="InterPro" id="IPR004652">
    <property type="entry name" value="DusB-like"/>
</dbReference>
<dbReference type="InterPro" id="IPR013785">
    <property type="entry name" value="Aldolase_TIM"/>
</dbReference>
<feature type="domain" description="DUS-like FMN-binding" evidence="15">
    <location>
        <begin position="18"/>
        <end position="329"/>
    </location>
</feature>
<dbReference type="PROSITE" id="PS01136">
    <property type="entry name" value="UPF0034"/>
    <property type="match status" value="1"/>
</dbReference>
<dbReference type="NCBIfam" id="TIGR00737">
    <property type="entry name" value="nifR3_yhdG"/>
    <property type="match status" value="1"/>
</dbReference>
<comment type="similarity">
    <text evidence="12">Belongs to the dus family.</text>
</comment>
<keyword evidence="3" id="KW-0820">tRNA-binding</keyword>
<dbReference type="CDD" id="cd02801">
    <property type="entry name" value="DUS_like_FMN"/>
    <property type="match status" value="1"/>
</dbReference>
<evidence type="ECO:0000256" key="10">
    <source>
        <dbReference type="ARBA" id="ARBA00048205"/>
    </source>
</evidence>
<evidence type="ECO:0000256" key="14">
    <source>
        <dbReference type="PIRSR" id="PIRSR006621-2"/>
    </source>
</evidence>
<dbReference type="InterPro" id="IPR001269">
    <property type="entry name" value="DUS_fam"/>
</dbReference>
<evidence type="ECO:0000256" key="7">
    <source>
        <dbReference type="ARBA" id="ARBA00022857"/>
    </source>
</evidence>
<dbReference type="InterPro" id="IPR024036">
    <property type="entry name" value="tRNA-dHydroUridine_Synthase_C"/>
</dbReference>
<comment type="function">
    <text evidence="2 12">Catalyzes the synthesis of 5,6-dihydrouridine (D), a modified base found in the D-loop of most tRNAs, via the reduction of the C5-C6 double bond in target uridines.</text>
</comment>
<dbReference type="PANTHER" id="PTHR45846:SF1">
    <property type="entry name" value="TRNA-DIHYDROURIDINE(47) SYNTHASE [NAD(P)(+)]-LIKE"/>
    <property type="match status" value="1"/>
</dbReference>
<dbReference type="InterPro" id="IPR035587">
    <property type="entry name" value="DUS-like_FMN-bd"/>
</dbReference>
<comment type="catalytic activity">
    <reaction evidence="10">
        <text>a 5,6-dihydrouridine in tRNA + NADP(+) = a uridine in tRNA + NADPH + H(+)</text>
        <dbReference type="Rhea" id="RHEA:23624"/>
        <dbReference type="Rhea" id="RHEA-COMP:13339"/>
        <dbReference type="Rhea" id="RHEA-COMP:13887"/>
        <dbReference type="ChEBI" id="CHEBI:15378"/>
        <dbReference type="ChEBI" id="CHEBI:57783"/>
        <dbReference type="ChEBI" id="CHEBI:58349"/>
        <dbReference type="ChEBI" id="CHEBI:65315"/>
        <dbReference type="ChEBI" id="CHEBI:74443"/>
    </reaction>
</comment>
<dbReference type="PANTHER" id="PTHR45846">
    <property type="entry name" value="TRNA-DIHYDROURIDINE(47) SYNTHASE [NAD(P)(+)]-LIKE"/>
    <property type="match status" value="1"/>
</dbReference>
<feature type="binding site" evidence="14">
    <location>
        <position position="151"/>
    </location>
    <ligand>
        <name>FMN</name>
        <dbReference type="ChEBI" id="CHEBI:58210"/>
    </ligand>
</feature>
<feature type="binding site" evidence="14">
    <location>
        <begin position="237"/>
        <end position="238"/>
    </location>
    <ligand>
        <name>FMN</name>
        <dbReference type="ChEBI" id="CHEBI:58210"/>
    </ligand>
</feature>
<dbReference type="EMBL" id="SJPV01000002">
    <property type="protein sequence ID" value="TWU40976.1"/>
    <property type="molecule type" value="Genomic_DNA"/>
</dbReference>
<evidence type="ECO:0000256" key="8">
    <source>
        <dbReference type="ARBA" id="ARBA00022884"/>
    </source>
</evidence>
<feature type="active site" description="Proton donor" evidence="13">
    <location>
        <position position="110"/>
    </location>
</feature>
<dbReference type="GO" id="GO:0050660">
    <property type="term" value="F:flavin adenine dinucleotide binding"/>
    <property type="evidence" value="ECO:0007669"/>
    <property type="project" value="InterPro"/>
</dbReference>
<evidence type="ECO:0000256" key="11">
    <source>
        <dbReference type="ARBA" id="ARBA00048802"/>
    </source>
</evidence>
<evidence type="ECO:0000313" key="16">
    <source>
        <dbReference type="EMBL" id="TWU40976.1"/>
    </source>
</evidence>
<sequence>MPAPLRIGDLVVDPPILQAPMAGFTNAAFRQIVREFGGSGLLATEMVNARGFVWLDENEAEHPDRLWGVADEPRPLAVQIWDNDAATMAKVGRRLVEEYRVSIVDINFGCPVRQVTEKAHSGSYLLREPQRMFEIIQRLVKACRPTPVTAKIRLGCSPENVNCNEVARVVEEAGAAALTVHGRTAKDMFRGNADWERISEIKSHLRAIPLIGNGDLDSAEKVVAAFDNYNVDGVMIARACLGRPWLFAQAAAALRGETIPPEPTLAQQRDVMLHHYRLVTQRFGEDKGTILMRKYACCYAQGKRGARHFRSHVASVSSAEEFYAIVDQHFPITDPQP</sequence>
<keyword evidence="4 12" id="KW-0285">Flavoprotein</keyword>
<keyword evidence="14" id="KW-0547">Nucleotide-binding</keyword>
<name>A0A5C6E0V7_9BACT</name>
<keyword evidence="5 12" id="KW-0288">FMN</keyword>
<evidence type="ECO:0000256" key="3">
    <source>
        <dbReference type="ARBA" id="ARBA00022555"/>
    </source>
</evidence>
<evidence type="ECO:0000256" key="4">
    <source>
        <dbReference type="ARBA" id="ARBA00022630"/>
    </source>
</evidence>
<dbReference type="PIRSF" id="PIRSF006621">
    <property type="entry name" value="Dus"/>
    <property type="match status" value="1"/>
</dbReference>
<evidence type="ECO:0000256" key="12">
    <source>
        <dbReference type="PIRNR" id="PIRNR006621"/>
    </source>
</evidence>
<dbReference type="Gene3D" id="1.10.1200.80">
    <property type="entry name" value="Putative flavin oxidoreducatase, domain 2"/>
    <property type="match status" value="1"/>
</dbReference>
<keyword evidence="7" id="KW-0521">NADP</keyword>
<accession>A0A5C6E0V7</accession>
<feature type="binding site" evidence="14">
    <location>
        <position position="181"/>
    </location>
    <ligand>
        <name>FMN</name>
        <dbReference type="ChEBI" id="CHEBI:58210"/>
    </ligand>
</feature>
<evidence type="ECO:0000256" key="9">
    <source>
        <dbReference type="ARBA" id="ARBA00023002"/>
    </source>
</evidence>
<dbReference type="Proteomes" id="UP000319143">
    <property type="component" value="Unassembled WGS sequence"/>
</dbReference>
<dbReference type="InterPro" id="IPR018517">
    <property type="entry name" value="tRNA_hU_synthase_CS"/>
</dbReference>
<reference evidence="16 17" key="1">
    <citation type="submission" date="2019-02" db="EMBL/GenBank/DDBJ databases">
        <title>Deep-cultivation of Planctomycetes and their phenomic and genomic characterization uncovers novel biology.</title>
        <authorList>
            <person name="Wiegand S."/>
            <person name="Jogler M."/>
            <person name="Boedeker C."/>
            <person name="Pinto D."/>
            <person name="Vollmers J."/>
            <person name="Rivas-Marin E."/>
            <person name="Kohn T."/>
            <person name="Peeters S.H."/>
            <person name="Heuer A."/>
            <person name="Rast P."/>
            <person name="Oberbeckmann S."/>
            <person name="Bunk B."/>
            <person name="Jeske O."/>
            <person name="Meyerdierks A."/>
            <person name="Storesund J.E."/>
            <person name="Kallscheuer N."/>
            <person name="Luecker S."/>
            <person name="Lage O.M."/>
            <person name="Pohl T."/>
            <person name="Merkel B.J."/>
            <person name="Hornburger P."/>
            <person name="Mueller R.-W."/>
            <person name="Bruemmer F."/>
            <person name="Labrenz M."/>
            <person name="Spormann A.M."/>
            <person name="Op Den Camp H."/>
            <person name="Overmann J."/>
            <person name="Amann R."/>
            <person name="Jetten M.S.M."/>
            <person name="Mascher T."/>
            <person name="Medema M.H."/>
            <person name="Devos D.P."/>
            <person name="Kaster A.-K."/>
            <person name="Ovreas L."/>
            <person name="Rohde M."/>
            <person name="Galperin M.Y."/>
            <person name="Jogler C."/>
        </authorList>
    </citation>
    <scope>NUCLEOTIDE SEQUENCE [LARGE SCALE GENOMIC DNA]</scope>
    <source>
        <strain evidence="16 17">Poly41</strain>
    </source>
</reference>
<comment type="caution">
    <text evidence="16">The sequence shown here is derived from an EMBL/GenBank/DDBJ whole genome shotgun (WGS) entry which is preliminary data.</text>
</comment>
<protein>
    <recommendedName>
        <fullName evidence="12">tRNA-dihydrouridine synthase</fullName>
        <ecNumber evidence="12">1.3.1.-</ecNumber>
    </recommendedName>
</protein>
<keyword evidence="6 12" id="KW-0819">tRNA processing</keyword>
<dbReference type="GO" id="GO:0017150">
    <property type="term" value="F:tRNA dihydrouridine synthase activity"/>
    <property type="evidence" value="ECO:0007669"/>
    <property type="project" value="InterPro"/>
</dbReference>
<dbReference type="RefSeq" id="WP_261344890.1">
    <property type="nucleotide sequence ID" value="NZ_SJPV01000002.1"/>
</dbReference>
<comment type="catalytic activity">
    <reaction evidence="11">
        <text>a 5,6-dihydrouridine in tRNA + NAD(+) = a uridine in tRNA + NADH + H(+)</text>
        <dbReference type="Rhea" id="RHEA:54452"/>
        <dbReference type="Rhea" id="RHEA-COMP:13339"/>
        <dbReference type="Rhea" id="RHEA-COMP:13887"/>
        <dbReference type="ChEBI" id="CHEBI:15378"/>
        <dbReference type="ChEBI" id="CHEBI:57540"/>
        <dbReference type="ChEBI" id="CHEBI:57945"/>
        <dbReference type="ChEBI" id="CHEBI:65315"/>
        <dbReference type="ChEBI" id="CHEBI:74443"/>
    </reaction>
</comment>
<keyword evidence="8" id="KW-0694">RNA-binding</keyword>
<evidence type="ECO:0000256" key="1">
    <source>
        <dbReference type="ARBA" id="ARBA00001917"/>
    </source>
</evidence>
<feature type="binding site" evidence="14">
    <location>
        <position position="79"/>
    </location>
    <ligand>
        <name>FMN</name>
        <dbReference type="ChEBI" id="CHEBI:58210"/>
    </ligand>
</feature>
<evidence type="ECO:0000256" key="2">
    <source>
        <dbReference type="ARBA" id="ARBA00002790"/>
    </source>
</evidence>
<dbReference type="Pfam" id="PF01207">
    <property type="entry name" value="Dus"/>
    <property type="match status" value="1"/>
</dbReference>
<feature type="binding site" evidence="14">
    <location>
        <begin position="20"/>
        <end position="22"/>
    </location>
    <ligand>
        <name>FMN</name>
        <dbReference type="ChEBI" id="CHEBI:58210"/>
    </ligand>
</feature>
<dbReference type="SUPFAM" id="SSF51395">
    <property type="entry name" value="FMN-linked oxidoreductases"/>
    <property type="match status" value="1"/>
</dbReference>
<dbReference type="GO" id="GO:0000049">
    <property type="term" value="F:tRNA binding"/>
    <property type="evidence" value="ECO:0007669"/>
    <property type="project" value="UniProtKB-KW"/>
</dbReference>
<gene>
    <name evidence="16" type="primary">dus</name>
    <name evidence="16" type="ORF">Poly41_18110</name>
</gene>
<evidence type="ECO:0000259" key="15">
    <source>
        <dbReference type="Pfam" id="PF01207"/>
    </source>
</evidence>
<evidence type="ECO:0000256" key="6">
    <source>
        <dbReference type="ARBA" id="ARBA00022694"/>
    </source>
</evidence>
<dbReference type="Gene3D" id="3.20.20.70">
    <property type="entry name" value="Aldolase class I"/>
    <property type="match status" value="1"/>
</dbReference>
<dbReference type="EC" id="1.3.1.-" evidence="12"/>
<organism evidence="16 17">
    <name type="scientific">Novipirellula artificiosorum</name>
    <dbReference type="NCBI Taxonomy" id="2528016"/>
    <lineage>
        <taxon>Bacteria</taxon>
        <taxon>Pseudomonadati</taxon>
        <taxon>Planctomycetota</taxon>
        <taxon>Planctomycetia</taxon>
        <taxon>Pirellulales</taxon>
        <taxon>Pirellulaceae</taxon>
        <taxon>Novipirellula</taxon>
    </lineage>
</organism>
<keyword evidence="17" id="KW-1185">Reference proteome</keyword>
<evidence type="ECO:0000256" key="13">
    <source>
        <dbReference type="PIRSR" id="PIRSR006621-1"/>
    </source>
</evidence>
<evidence type="ECO:0000313" key="17">
    <source>
        <dbReference type="Proteomes" id="UP000319143"/>
    </source>
</evidence>
<proteinExistence type="inferred from homology"/>
<comment type="cofactor">
    <cofactor evidence="1 12 14">
        <name>FMN</name>
        <dbReference type="ChEBI" id="CHEBI:58210"/>
    </cofactor>
</comment>